<protein>
    <submittedName>
        <fullName evidence="2">Predicted lipoprotein</fullName>
    </submittedName>
</protein>
<keyword evidence="2" id="KW-0449">Lipoprotein</keyword>
<sequence>METAAVLYFRGILLFILVVSSYYPVLARQQYPASVNDTIIDNQPPTHINRPNIWMMAGVTTGLYGGALAVLSNTWYNQYPKSRFHSFDDTPEWLQMDKAGHFYSAYMEGKISREMWRCTGLPEKQQIWIGGLSGFVYQSVIEILDAYSAEWGFSWTDMAANAGGSTLMIGQELIWREQRIQLKFSAYPKRYQDPYLKTRTDQLFGDNLAERTLKDYNAQTYWVSVNLHAFMPHSRVPSWLNIALGYGANGMLKGDNNIWEDSNGMQHDYSFIPRYRQFYLSPDIDFTRIPTRRKGVKVLFQVLNMFKFPAPALELTSRGILRGHLLHF</sequence>
<dbReference type="Proteomes" id="UP000199045">
    <property type="component" value="Unassembled WGS sequence"/>
</dbReference>
<proteinExistence type="predicted"/>
<dbReference type="OrthoDB" id="9803535at2"/>
<keyword evidence="1" id="KW-1133">Transmembrane helix</keyword>
<name>A0A1G8E729_CHIFI</name>
<gene>
    <name evidence="2" type="ORF">SAMN04488121_11715</name>
</gene>
<dbReference type="AlphaFoldDB" id="A0A1G8E729"/>
<evidence type="ECO:0000313" key="3">
    <source>
        <dbReference type="Proteomes" id="UP000199045"/>
    </source>
</evidence>
<evidence type="ECO:0000256" key="1">
    <source>
        <dbReference type="SAM" id="Phobius"/>
    </source>
</evidence>
<reference evidence="2 3" key="1">
    <citation type="submission" date="2016-10" db="EMBL/GenBank/DDBJ databases">
        <authorList>
            <person name="de Groot N.N."/>
        </authorList>
    </citation>
    <scope>NUCLEOTIDE SEQUENCE [LARGE SCALE GENOMIC DNA]</scope>
    <source>
        <strain evidence="2 3">DSM 527</strain>
    </source>
</reference>
<feature type="transmembrane region" description="Helical" evidence="1">
    <location>
        <begin position="7"/>
        <end position="25"/>
    </location>
</feature>
<feature type="transmembrane region" description="Helical" evidence="1">
    <location>
        <begin position="53"/>
        <end position="76"/>
    </location>
</feature>
<accession>A0A1G8E729</accession>
<dbReference type="RefSeq" id="WP_089839012.1">
    <property type="nucleotide sequence ID" value="NZ_FNBN01000017.1"/>
</dbReference>
<dbReference type="InterPro" id="IPR018736">
    <property type="entry name" value="DUF2279_periplasmic_lipo"/>
</dbReference>
<organism evidence="2 3">
    <name type="scientific">Chitinophaga filiformis</name>
    <name type="common">Myxococcus filiformis</name>
    <name type="synonym">Flexibacter filiformis</name>
    <dbReference type="NCBI Taxonomy" id="104663"/>
    <lineage>
        <taxon>Bacteria</taxon>
        <taxon>Pseudomonadati</taxon>
        <taxon>Bacteroidota</taxon>
        <taxon>Chitinophagia</taxon>
        <taxon>Chitinophagales</taxon>
        <taxon>Chitinophagaceae</taxon>
        <taxon>Chitinophaga</taxon>
    </lineage>
</organism>
<dbReference type="EMBL" id="FNBN01000017">
    <property type="protein sequence ID" value="SDH65681.1"/>
    <property type="molecule type" value="Genomic_DNA"/>
</dbReference>
<dbReference type="STRING" id="104663.SAMN04488121_11715"/>
<keyword evidence="1" id="KW-0812">Transmembrane</keyword>
<keyword evidence="1" id="KW-0472">Membrane</keyword>
<evidence type="ECO:0000313" key="2">
    <source>
        <dbReference type="EMBL" id="SDH65681.1"/>
    </source>
</evidence>
<dbReference type="Pfam" id="PF10043">
    <property type="entry name" value="DUF2279"/>
    <property type="match status" value="1"/>
</dbReference>